<sequence length="715" mass="83684">MYMLNKYFVPSYFPDEVNNALRLPLDSNDHKEQSILRAFSWLGIIEFCDMEIVRGECTLERNIKFIMDILDLIYSVKGFNNTEELKQQFTKDHNFINHICHNKDSVLANDMKLFSNEMSSKFKRKKLPDAASFKTDVEKANLHIQRYQDIIEELQTNIDEQHRGQSVVLNEQTLHTGGNYYIMSNLSVEHNEKIQLLGEAIGRFSTLVDQFMHVYHEEFTQWINPKPVEEKSQLEELSVSIPEVLTTLETEKLLLMNIKVIRYELHHQTDDSKPFVLYTIQIENRRKRKQLGVSSSHLENAELSGDVVPLNYSSPFDREYKYSYVEEFDDDGISTSSHSETTSNGGGGGASPNQHHHHHHHHNHNNQHHHESPRETCGFMNHSDWTVTKRYSELYDYHQRFIEITTTTTTSLQNSKDMKSLFPKKLIIGNLKKENIEKRVEQFNEYFKKMVDIILKEDNSELQKLVTHFFSAKPPLVLSESNPSKHPNKNIDWMIHKPNSRNNWFFSAPLGFEKFSTSFDRRAEYISPIFQNISIETLINLWEKFISKLEKVELVDSNHDICLYTYMQKASFINDFITVQFVQEIPPKSPETNTETTAEVTSPNKNEELDDTLSNMSPPNFESNVGDILKRFSIRRTTDFDIRDLLSDTSNNLYDDTQSTEEVRKPKFSIVIYSRSKFDLKDTNEKRVKSWLNDFKKFVLTQAPTVQLCNSFQWE</sequence>
<dbReference type="PROSITE" id="PS50195">
    <property type="entry name" value="PX"/>
    <property type="match status" value="1"/>
</dbReference>
<reference evidence="4 5" key="1">
    <citation type="journal article" date="2010" name="Cell">
        <title>The genome of Naegleria gruberi illuminates early eukaryotic versatility.</title>
        <authorList>
            <person name="Fritz-Laylin L.K."/>
            <person name="Prochnik S.E."/>
            <person name="Ginger M.L."/>
            <person name="Dacks J.B."/>
            <person name="Carpenter M.L."/>
            <person name="Field M.C."/>
            <person name="Kuo A."/>
            <person name="Paredez A."/>
            <person name="Chapman J."/>
            <person name="Pham J."/>
            <person name="Shu S."/>
            <person name="Neupane R."/>
            <person name="Cipriano M."/>
            <person name="Mancuso J."/>
            <person name="Tu H."/>
            <person name="Salamov A."/>
            <person name="Lindquist E."/>
            <person name="Shapiro H."/>
            <person name="Lucas S."/>
            <person name="Grigoriev I.V."/>
            <person name="Cande W.Z."/>
            <person name="Fulton C."/>
            <person name="Rokhsar D.S."/>
            <person name="Dawson S.C."/>
        </authorList>
    </citation>
    <scope>NUCLEOTIDE SEQUENCE [LARGE SCALE GENOMIC DNA]</scope>
    <source>
        <strain evidence="4 5">NEG-M</strain>
    </source>
</reference>
<dbReference type="InterPro" id="IPR001683">
    <property type="entry name" value="PX_dom"/>
</dbReference>
<dbReference type="GO" id="GO:0051011">
    <property type="term" value="F:microtubule minus-end binding"/>
    <property type="evidence" value="ECO:0007669"/>
    <property type="project" value="InterPro"/>
</dbReference>
<dbReference type="PANTHER" id="PTHR14352:SF2">
    <property type="entry name" value="HAUS AUGMIN-LIKE COMPLEX SUBUNIT 7"/>
    <property type="match status" value="1"/>
</dbReference>
<dbReference type="InterPro" id="IPR029711">
    <property type="entry name" value="Haus7-like"/>
</dbReference>
<feature type="compositionally biased region" description="Polar residues" evidence="2">
    <location>
        <begin position="590"/>
        <end position="604"/>
    </location>
</feature>
<dbReference type="InterPro" id="IPR036871">
    <property type="entry name" value="PX_dom_sf"/>
</dbReference>
<feature type="domain" description="PX" evidence="3">
    <location>
        <begin position="256"/>
        <end position="477"/>
    </location>
</feature>
<dbReference type="GO" id="GO:0070652">
    <property type="term" value="C:HAUS complex"/>
    <property type="evidence" value="ECO:0007669"/>
    <property type="project" value="TreeGrafter"/>
</dbReference>
<protein>
    <submittedName>
        <fullName evidence="4">Predicted protein</fullName>
    </submittedName>
</protein>
<proteinExistence type="predicted"/>
<evidence type="ECO:0000259" key="3">
    <source>
        <dbReference type="PROSITE" id="PS50195"/>
    </source>
</evidence>
<feature type="region of interest" description="Disordered" evidence="2">
    <location>
        <begin position="331"/>
        <end position="375"/>
    </location>
</feature>
<dbReference type="GO" id="GO:0031023">
    <property type="term" value="P:microtubule organizing center organization"/>
    <property type="evidence" value="ECO:0007669"/>
    <property type="project" value="TreeGrafter"/>
</dbReference>
<dbReference type="InParanoid" id="D2VMF2"/>
<evidence type="ECO:0000256" key="1">
    <source>
        <dbReference type="SAM" id="Coils"/>
    </source>
</evidence>
<feature type="region of interest" description="Disordered" evidence="2">
    <location>
        <begin position="587"/>
        <end position="617"/>
    </location>
</feature>
<dbReference type="AlphaFoldDB" id="D2VMF2"/>
<dbReference type="VEuPathDB" id="AmoebaDB:NAEGRDRAFT_70112"/>
<feature type="compositionally biased region" description="Basic residues" evidence="2">
    <location>
        <begin position="354"/>
        <end position="367"/>
    </location>
</feature>
<dbReference type="Pfam" id="PF00787">
    <property type="entry name" value="PX"/>
    <property type="match status" value="1"/>
</dbReference>
<dbReference type="SUPFAM" id="SSF64268">
    <property type="entry name" value="PX domain"/>
    <property type="match status" value="1"/>
</dbReference>
<evidence type="ECO:0000313" key="4">
    <source>
        <dbReference type="EMBL" id="EFC42051.1"/>
    </source>
</evidence>
<dbReference type="Proteomes" id="UP000006671">
    <property type="component" value="Unassembled WGS sequence"/>
</dbReference>
<dbReference type="CDD" id="cd06093">
    <property type="entry name" value="PX_domain"/>
    <property type="match status" value="1"/>
</dbReference>
<dbReference type="OrthoDB" id="10553035at2759"/>
<dbReference type="KEGG" id="ngr:NAEGRDRAFT_70112"/>
<feature type="compositionally biased region" description="Polar residues" evidence="2">
    <location>
        <begin position="333"/>
        <end position="343"/>
    </location>
</feature>
<dbReference type="Pfam" id="PF06694">
    <property type="entry name" value="Plant_NMP1"/>
    <property type="match status" value="1"/>
</dbReference>
<evidence type="ECO:0000256" key="2">
    <source>
        <dbReference type="SAM" id="MobiDB-lite"/>
    </source>
</evidence>
<dbReference type="GeneID" id="8851593"/>
<name>D2VMF2_NAEGR</name>
<keyword evidence="5" id="KW-1185">Reference proteome</keyword>
<dbReference type="RefSeq" id="XP_002674795.1">
    <property type="nucleotide sequence ID" value="XM_002674749.1"/>
</dbReference>
<dbReference type="EMBL" id="GG738882">
    <property type="protein sequence ID" value="EFC42051.1"/>
    <property type="molecule type" value="Genomic_DNA"/>
</dbReference>
<dbReference type="InterPro" id="IPR010604">
    <property type="entry name" value="Plant_AUG7"/>
</dbReference>
<evidence type="ECO:0000313" key="5">
    <source>
        <dbReference type="Proteomes" id="UP000006671"/>
    </source>
</evidence>
<dbReference type="GO" id="GO:0035091">
    <property type="term" value="F:phosphatidylinositol binding"/>
    <property type="evidence" value="ECO:0007669"/>
    <property type="project" value="InterPro"/>
</dbReference>
<organism evidence="5">
    <name type="scientific">Naegleria gruberi</name>
    <name type="common">Amoeba</name>
    <dbReference type="NCBI Taxonomy" id="5762"/>
    <lineage>
        <taxon>Eukaryota</taxon>
        <taxon>Discoba</taxon>
        <taxon>Heterolobosea</taxon>
        <taxon>Tetramitia</taxon>
        <taxon>Eutetramitia</taxon>
        <taxon>Vahlkampfiidae</taxon>
        <taxon>Naegleria</taxon>
    </lineage>
</organism>
<dbReference type="Gene3D" id="3.30.1520.10">
    <property type="entry name" value="Phox-like domain"/>
    <property type="match status" value="1"/>
</dbReference>
<keyword evidence="1" id="KW-0175">Coiled coil</keyword>
<feature type="coiled-coil region" evidence="1">
    <location>
        <begin position="137"/>
        <end position="164"/>
    </location>
</feature>
<accession>D2VMF2</accession>
<gene>
    <name evidence="4" type="ORF">NAEGRDRAFT_70112</name>
</gene>
<dbReference type="GO" id="GO:0051225">
    <property type="term" value="P:spindle assembly"/>
    <property type="evidence" value="ECO:0007669"/>
    <property type="project" value="TreeGrafter"/>
</dbReference>
<dbReference type="PANTHER" id="PTHR14352">
    <property type="entry name" value="HAUS AUGMIN-LIKE COMPLEX SUBUNIT 7"/>
    <property type="match status" value="1"/>
</dbReference>